<protein>
    <submittedName>
        <fullName evidence="1">Uncharacterized protein</fullName>
    </submittedName>
</protein>
<accession>A0A1H9N1Q4</accession>
<dbReference type="Proteomes" id="UP000199647">
    <property type="component" value="Unassembled WGS sequence"/>
</dbReference>
<dbReference type="AlphaFoldDB" id="A0A1H9N1Q4"/>
<gene>
    <name evidence="1" type="ORF">SAMN05216548_114136</name>
</gene>
<keyword evidence="2" id="KW-1185">Reference proteome</keyword>
<evidence type="ECO:0000313" key="2">
    <source>
        <dbReference type="Proteomes" id="UP000199647"/>
    </source>
</evidence>
<dbReference type="STRING" id="1855383.SAMN05216548_114136"/>
<dbReference type="EMBL" id="FOFG01000014">
    <property type="protein sequence ID" value="SER29585.1"/>
    <property type="molecule type" value="Genomic_DNA"/>
</dbReference>
<reference evidence="1 2" key="1">
    <citation type="submission" date="2016-10" db="EMBL/GenBank/DDBJ databases">
        <authorList>
            <person name="de Groot N.N."/>
        </authorList>
    </citation>
    <scope>NUCLEOTIDE SEQUENCE [LARGE SCALE GENOMIC DNA]</scope>
    <source>
        <strain evidence="1 2">A52C2</strain>
    </source>
</reference>
<evidence type="ECO:0000313" key="1">
    <source>
        <dbReference type="EMBL" id="SER29585.1"/>
    </source>
</evidence>
<organism evidence="1 2">
    <name type="scientific">Faunimonas pinastri</name>
    <dbReference type="NCBI Taxonomy" id="1855383"/>
    <lineage>
        <taxon>Bacteria</taxon>
        <taxon>Pseudomonadati</taxon>
        <taxon>Pseudomonadota</taxon>
        <taxon>Alphaproteobacteria</taxon>
        <taxon>Hyphomicrobiales</taxon>
        <taxon>Afifellaceae</taxon>
        <taxon>Faunimonas</taxon>
    </lineage>
</organism>
<name>A0A1H9N1Q4_9HYPH</name>
<sequence length="110" mass="11720">MFRLKIKTRTNADWSRSFRLTNADGDATLLDGSTMEMQLRKNASDKEVALDLTSSNGGITIAKGTNQFVLAIGKGKLTAGKYVGDLLRTVNGSTSAVAEVIVDVAQGVTR</sequence>
<dbReference type="OrthoDB" id="287253at2"/>
<proteinExistence type="predicted"/>
<dbReference type="RefSeq" id="WP_092498657.1">
    <property type="nucleotide sequence ID" value="NZ_FOFG01000014.1"/>
</dbReference>